<sequence length="185" mass="19779">MTSVTPHHATGSASCTKAKGVTLVELVITIVIISIAIVGVISAFSSSVGRSADPLWQFKSLKLAQFYLDEIQAKAFDESTPLGGVPPSTSIDCGSLGPEEANRDEFDDVDDYIMANQAPAILSTSGMVLDSSYQDYRITITVSCDGTALGFATNDRVKRITLTVVPPESIANADTMQFTLYRSNF</sequence>
<evidence type="ECO:0000313" key="2">
    <source>
        <dbReference type="EMBL" id="ARU54821.1"/>
    </source>
</evidence>
<accession>A0A1Y0I335</accession>
<dbReference type="RefSeq" id="WP_087459986.1">
    <property type="nucleotide sequence ID" value="NZ_CP021425.1"/>
</dbReference>
<keyword evidence="1" id="KW-1133">Transmembrane helix</keyword>
<dbReference type="KEGG" id="ome:OLMES_0729"/>
<keyword evidence="1" id="KW-0812">Transmembrane</keyword>
<reference evidence="2 3" key="1">
    <citation type="submission" date="2017-05" db="EMBL/GenBank/DDBJ databases">
        <title>Genomic insights into alkan degradation activity of Oleiphilus messinensis.</title>
        <authorList>
            <person name="Kozyavkin S.A."/>
            <person name="Slesarev A.I."/>
            <person name="Golyshin P.N."/>
            <person name="Korzhenkov A."/>
            <person name="Golyshina O.N."/>
            <person name="Toshchakov S.V."/>
        </authorList>
    </citation>
    <scope>NUCLEOTIDE SEQUENCE [LARGE SCALE GENOMIC DNA]</scope>
    <source>
        <strain evidence="2 3">ME102</strain>
    </source>
</reference>
<protein>
    <submittedName>
        <fullName evidence="2">MSHA pilin protein MshD</fullName>
    </submittedName>
</protein>
<dbReference type="EMBL" id="CP021425">
    <property type="protein sequence ID" value="ARU54821.1"/>
    <property type="molecule type" value="Genomic_DNA"/>
</dbReference>
<dbReference type="NCBIfam" id="TIGR02532">
    <property type="entry name" value="IV_pilin_GFxxxE"/>
    <property type="match status" value="1"/>
</dbReference>
<organism evidence="2 3">
    <name type="scientific">Oleiphilus messinensis</name>
    <dbReference type="NCBI Taxonomy" id="141451"/>
    <lineage>
        <taxon>Bacteria</taxon>
        <taxon>Pseudomonadati</taxon>
        <taxon>Pseudomonadota</taxon>
        <taxon>Gammaproteobacteria</taxon>
        <taxon>Oceanospirillales</taxon>
        <taxon>Oleiphilaceae</taxon>
        <taxon>Oleiphilus</taxon>
    </lineage>
</organism>
<keyword evidence="3" id="KW-1185">Reference proteome</keyword>
<dbReference type="OrthoDB" id="5593857at2"/>
<name>A0A1Y0I335_9GAMM</name>
<feature type="transmembrane region" description="Helical" evidence="1">
    <location>
        <begin position="21"/>
        <end position="44"/>
    </location>
</feature>
<gene>
    <name evidence="2" type="ORF">OLMES_0729</name>
</gene>
<dbReference type="InterPro" id="IPR012902">
    <property type="entry name" value="N_methyl_site"/>
</dbReference>
<evidence type="ECO:0000256" key="1">
    <source>
        <dbReference type="SAM" id="Phobius"/>
    </source>
</evidence>
<dbReference type="PROSITE" id="PS00409">
    <property type="entry name" value="PROKAR_NTER_METHYL"/>
    <property type="match status" value="1"/>
</dbReference>
<proteinExistence type="predicted"/>
<dbReference type="Proteomes" id="UP000196027">
    <property type="component" value="Chromosome"/>
</dbReference>
<dbReference type="AlphaFoldDB" id="A0A1Y0I335"/>
<dbReference type="Pfam" id="PF07963">
    <property type="entry name" value="N_methyl"/>
    <property type="match status" value="1"/>
</dbReference>
<evidence type="ECO:0000313" key="3">
    <source>
        <dbReference type="Proteomes" id="UP000196027"/>
    </source>
</evidence>
<keyword evidence="1" id="KW-0472">Membrane</keyword>